<evidence type="ECO:0000313" key="4">
    <source>
        <dbReference type="EMBL" id="PIR91369.1"/>
    </source>
</evidence>
<dbReference type="GO" id="GO:0009117">
    <property type="term" value="P:nucleotide metabolic process"/>
    <property type="evidence" value="ECO:0007669"/>
    <property type="project" value="UniProtKB-KW"/>
</dbReference>
<comment type="cofactor">
    <cofactor evidence="1 3">
        <name>a divalent metal cation</name>
        <dbReference type="ChEBI" id="CHEBI:60240"/>
    </cofactor>
</comment>
<dbReference type="Gene3D" id="3.90.950.10">
    <property type="match status" value="1"/>
</dbReference>
<comment type="caution">
    <text evidence="3">Lacks conserved residue(s) required for the propagation of feature annotation.</text>
</comment>
<proteinExistence type="inferred from homology"/>
<comment type="function">
    <text evidence="3">Nucleoside triphosphate pyrophosphatase that hydrolyzes dTTP and UTP. May have a dual role in cell division arrest and in preventing the incorporation of modified nucleotides into cellular nucleic acids.</text>
</comment>
<dbReference type="NCBIfam" id="TIGR00172">
    <property type="entry name" value="maf"/>
    <property type="match status" value="1"/>
</dbReference>
<feature type="site" description="Important for substrate specificity" evidence="3">
    <location>
        <position position="71"/>
    </location>
</feature>
<dbReference type="PANTHER" id="PTHR43213">
    <property type="entry name" value="BIFUNCTIONAL DTTP/UTP PYROPHOSPHATASE/METHYLTRANSFERASE PROTEIN-RELATED"/>
    <property type="match status" value="1"/>
</dbReference>
<evidence type="ECO:0000256" key="1">
    <source>
        <dbReference type="ARBA" id="ARBA00001968"/>
    </source>
</evidence>
<organism evidence="4 5">
    <name type="scientific">bacterium (Candidatus Gribaldobacteria) CG10_big_fil_rev_8_21_14_0_10_41_12</name>
    <dbReference type="NCBI Taxonomy" id="2014277"/>
    <lineage>
        <taxon>Bacteria</taxon>
        <taxon>Candidatus Gribaldobacteria</taxon>
    </lineage>
</organism>
<comment type="catalytic activity">
    <reaction evidence="3">
        <text>UTP + H2O = UMP + diphosphate + H(+)</text>
        <dbReference type="Rhea" id="RHEA:29395"/>
        <dbReference type="ChEBI" id="CHEBI:15377"/>
        <dbReference type="ChEBI" id="CHEBI:15378"/>
        <dbReference type="ChEBI" id="CHEBI:33019"/>
        <dbReference type="ChEBI" id="CHEBI:46398"/>
        <dbReference type="ChEBI" id="CHEBI:57865"/>
        <dbReference type="EC" id="3.6.1.9"/>
    </reaction>
</comment>
<keyword evidence="2 3" id="KW-0378">Hydrolase</keyword>
<comment type="caution">
    <text evidence="4">The sequence shown here is derived from an EMBL/GenBank/DDBJ whole genome shotgun (WGS) entry which is preliminary data.</text>
</comment>
<name>A0A2H0UYU1_9BACT</name>
<comment type="subcellular location">
    <subcellularLocation>
        <location evidence="3">Cytoplasm</location>
    </subcellularLocation>
</comment>
<evidence type="ECO:0000256" key="3">
    <source>
        <dbReference type="HAMAP-Rule" id="MF_00528"/>
    </source>
</evidence>
<dbReference type="Pfam" id="PF02545">
    <property type="entry name" value="Maf"/>
    <property type="match status" value="1"/>
</dbReference>
<dbReference type="EC" id="3.6.1.9" evidence="3"/>
<dbReference type="EMBL" id="PFAV01000039">
    <property type="protein sequence ID" value="PIR91369.1"/>
    <property type="molecule type" value="Genomic_DNA"/>
</dbReference>
<dbReference type="PANTHER" id="PTHR43213:SF5">
    <property type="entry name" value="BIFUNCTIONAL DTTP_UTP PYROPHOSPHATASE_METHYLTRANSFERASE PROTEIN-RELATED"/>
    <property type="match status" value="1"/>
</dbReference>
<accession>A0A2H0UYU1</accession>
<keyword evidence="3" id="KW-0546">Nucleotide metabolism</keyword>
<dbReference type="GO" id="GO:0036221">
    <property type="term" value="F:UTP diphosphatase activity"/>
    <property type="evidence" value="ECO:0007669"/>
    <property type="project" value="RHEA"/>
</dbReference>
<reference evidence="5" key="1">
    <citation type="submission" date="2017-09" db="EMBL/GenBank/DDBJ databases">
        <title>Depth-based differentiation of microbial function through sediment-hosted aquifers and enrichment of novel symbionts in the deep terrestrial subsurface.</title>
        <authorList>
            <person name="Probst A.J."/>
            <person name="Ladd B."/>
            <person name="Jarett J.K."/>
            <person name="Geller-Mcgrath D.E."/>
            <person name="Sieber C.M.K."/>
            <person name="Emerson J.B."/>
            <person name="Anantharaman K."/>
            <person name="Thomas B.C."/>
            <person name="Malmstrom R."/>
            <person name="Stieglmeier M."/>
            <person name="Klingl A."/>
            <person name="Woyke T."/>
            <person name="Ryan C.M."/>
            <person name="Banfield J.F."/>
        </authorList>
    </citation>
    <scope>NUCLEOTIDE SEQUENCE [LARGE SCALE GENOMIC DNA]</scope>
</reference>
<gene>
    <name evidence="4" type="primary">maf</name>
    <name evidence="4" type="ORF">COU03_02250</name>
</gene>
<comment type="catalytic activity">
    <reaction evidence="3">
        <text>dTTP + H2O = dTMP + diphosphate + H(+)</text>
        <dbReference type="Rhea" id="RHEA:28534"/>
        <dbReference type="ChEBI" id="CHEBI:15377"/>
        <dbReference type="ChEBI" id="CHEBI:15378"/>
        <dbReference type="ChEBI" id="CHEBI:33019"/>
        <dbReference type="ChEBI" id="CHEBI:37568"/>
        <dbReference type="ChEBI" id="CHEBI:63528"/>
        <dbReference type="EC" id="3.6.1.9"/>
    </reaction>
</comment>
<feature type="site" description="Important for substrate specificity" evidence="3">
    <location>
        <position position="12"/>
    </location>
</feature>
<dbReference type="CDD" id="cd00555">
    <property type="entry name" value="Maf"/>
    <property type="match status" value="1"/>
</dbReference>
<evidence type="ECO:0000313" key="5">
    <source>
        <dbReference type="Proteomes" id="UP000228906"/>
    </source>
</evidence>
<keyword evidence="3" id="KW-0963">Cytoplasm</keyword>
<comment type="similarity">
    <text evidence="3">Belongs to the Maf family. YhdE subfamily.</text>
</comment>
<dbReference type="Proteomes" id="UP000228906">
    <property type="component" value="Unassembled WGS sequence"/>
</dbReference>
<feature type="site" description="Important for substrate specificity" evidence="3">
    <location>
        <position position="155"/>
    </location>
</feature>
<dbReference type="GO" id="GO:0036218">
    <property type="term" value="F:dTTP diphosphatase activity"/>
    <property type="evidence" value="ECO:0007669"/>
    <property type="project" value="RHEA"/>
</dbReference>
<dbReference type="InterPro" id="IPR029001">
    <property type="entry name" value="ITPase-like_fam"/>
</dbReference>
<dbReference type="HAMAP" id="MF_00528">
    <property type="entry name" value="Maf"/>
    <property type="match status" value="1"/>
</dbReference>
<dbReference type="NCBIfam" id="NF010945">
    <property type="entry name" value="PRK14365.1"/>
    <property type="match status" value="1"/>
</dbReference>
<dbReference type="PIRSF" id="PIRSF006305">
    <property type="entry name" value="Maf"/>
    <property type="match status" value="1"/>
</dbReference>
<dbReference type="InterPro" id="IPR003697">
    <property type="entry name" value="Maf-like"/>
</dbReference>
<dbReference type="GO" id="GO:0005737">
    <property type="term" value="C:cytoplasm"/>
    <property type="evidence" value="ECO:0007669"/>
    <property type="project" value="UniProtKB-SubCell"/>
</dbReference>
<protein>
    <recommendedName>
        <fullName evidence="3">dTTP/UTP pyrophosphatase</fullName>
        <shortName evidence="3">dTTPase/UTPase</shortName>
        <ecNumber evidence="3">3.6.1.9</ecNumber>
    </recommendedName>
    <alternativeName>
        <fullName evidence="3">Nucleoside triphosphate pyrophosphatase</fullName>
    </alternativeName>
    <alternativeName>
        <fullName evidence="3">Nucleotide pyrophosphatase</fullName>
        <shortName evidence="3">Nucleotide PPase</shortName>
    </alternativeName>
</protein>
<evidence type="ECO:0000256" key="2">
    <source>
        <dbReference type="ARBA" id="ARBA00022801"/>
    </source>
</evidence>
<dbReference type="AlphaFoldDB" id="A0A2H0UYU1"/>
<sequence>MRKIILASASPRRRELLKILIGDNFEIKTSDYKEDNSLALLPKDLVLFHSLEKGKDVAKKLSEGIIISADTIVAFENDVLGKPETVENAKEMLNKINGQWVEIITGLAVIDLASKKEFQHLEVAKVKIKQMSEQEIDNYIKTGEPLDKAGAFAVQGKGAVLIEKTDGDFYSVVGLPLFKLNELLTQVGINIFDYK</sequence>
<feature type="active site" description="Proton acceptor" evidence="3">
    <location>
        <position position="70"/>
    </location>
</feature>
<dbReference type="SUPFAM" id="SSF52972">
    <property type="entry name" value="ITPase-like"/>
    <property type="match status" value="1"/>
</dbReference>